<keyword evidence="2" id="KW-0812">Transmembrane</keyword>
<feature type="transmembrane region" description="Helical" evidence="2">
    <location>
        <begin position="18"/>
        <end position="39"/>
    </location>
</feature>
<dbReference type="GO" id="GO:0042834">
    <property type="term" value="F:peptidoglycan binding"/>
    <property type="evidence" value="ECO:0007669"/>
    <property type="project" value="InterPro"/>
</dbReference>
<proteinExistence type="predicted"/>
<dbReference type="Proteomes" id="UP000279594">
    <property type="component" value="Chromosome"/>
</dbReference>
<dbReference type="Gene3D" id="3.30.70.1070">
    <property type="entry name" value="Sporulation related repeat"/>
    <property type="match status" value="1"/>
</dbReference>
<dbReference type="InterPro" id="IPR052521">
    <property type="entry name" value="Cell_div_SPOR-domain"/>
</dbReference>
<evidence type="ECO:0000259" key="3">
    <source>
        <dbReference type="PROSITE" id="PS51724"/>
    </source>
</evidence>
<reference evidence="4 5" key="1">
    <citation type="submission" date="2018-10" db="EMBL/GenBank/DDBJ databases">
        <title>Effects of UV and annual dynamics of microbial communities in freshwater RAS systems.</title>
        <authorList>
            <person name="Bekkelund A.K."/>
            <person name="Hansen B.R."/>
            <person name="Stokken H."/>
            <person name="Eriksen B.F."/>
            <person name="Kashulin N.A."/>
        </authorList>
    </citation>
    <scope>NUCLEOTIDE SEQUENCE [LARGE SCALE GENOMIC DNA]</scope>
    <source>
        <strain evidence="4 5">BHSEK</strain>
    </source>
</reference>
<sequence length="238" mass="24919">MNHASRFSSTRRQQGNTLVGIIIGLVIGLGIAVVVALVITKGASPFTDKSGKAGKSAEPTAGQIADPNKPMYGNKEAAKEAARDFSKEPREIVTPTQPAAPAPAPTTAQQPKAPPPDALQELIGTLKDKPAPKTPAAAPAAPAPQAKADAKEAKADAASDKWIYYLQAGAFHDMSDAESTRGKLALLGFEAAISDRSTDAGVLHRVRIGPFNQLEAMNRARTKLSENGIDVAVVRNQK</sequence>
<dbReference type="GO" id="GO:0030428">
    <property type="term" value="C:cell septum"/>
    <property type="evidence" value="ECO:0007669"/>
    <property type="project" value="TreeGrafter"/>
</dbReference>
<keyword evidence="2" id="KW-1133">Transmembrane helix</keyword>
<dbReference type="GO" id="GO:0032153">
    <property type="term" value="C:cell division site"/>
    <property type="evidence" value="ECO:0007669"/>
    <property type="project" value="TreeGrafter"/>
</dbReference>
<name>A0A3G2E5D4_9BURK</name>
<dbReference type="InterPro" id="IPR007730">
    <property type="entry name" value="SPOR-like_dom"/>
</dbReference>
<dbReference type="AlphaFoldDB" id="A0A3G2E5D4"/>
<evidence type="ECO:0000256" key="1">
    <source>
        <dbReference type="SAM" id="MobiDB-lite"/>
    </source>
</evidence>
<dbReference type="PROSITE" id="PS51724">
    <property type="entry name" value="SPOR"/>
    <property type="match status" value="1"/>
</dbReference>
<dbReference type="PANTHER" id="PTHR38687">
    <property type="entry name" value="CELL DIVISION PROTEIN DEDD-RELATED"/>
    <property type="match status" value="1"/>
</dbReference>
<dbReference type="GO" id="GO:0032506">
    <property type="term" value="P:cytokinetic process"/>
    <property type="evidence" value="ECO:0007669"/>
    <property type="project" value="TreeGrafter"/>
</dbReference>
<feature type="compositionally biased region" description="Low complexity" evidence="1">
    <location>
        <begin position="134"/>
        <end position="147"/>
    </location>
</feature>
<protein>
    <submittedName>
        <fullName evidence="4">SPOR domain-containing protein</fullName>
    </submittedName>
</protein>
<keyword evidence="5" id="KW-1185">Reference proteome</keyword>
<dbReference type="PANTHER" id="PTHR38687:SF1">
    <property type="entry name" value="CELL DIVISION PROTEIN DEDD"/>
    <property type="match status" value="1"/>
</dbReference>
<feature type="compositionally biased region" description="Basic and acidic residues" evidence="1">
    <location>
        <begin position="76"/>
        <end position="91"/>
    </location>
</feature>
<dbReference type="RefSeq" id="WP_121668434.1">
    <property type="nucleotide sequence ID" value="NZ_CP033019.1"/>
</dbReference>
<evidence type="ECO:0000313" key="5">
    <source>
        <dbReference type="Proteomes" id="UP000279594"/>
    </source>
</evidence>
<dbReference type="InterPro" id="IPR036680">
    <property type="entry name" value="SPOR-like_sf"/>
</dbReference>
<dbReference type="SUPFAM" id="SSF110997">
    <property type="entry name" value="Sporulation related repeat"/>
    <property type="match status" value="1"/>
</dbReference>
<dbReference type="Pfam" id="PF05036">
    <property type="entry name" value="SPOR"/>
    <property type="match status" value="1"/>
</dbReference>
<gene>
    <name evidence="4" type="ORF">D9M09_01635</name>
</gene>
<evidence type="ECO:0000256" key="2">
    <source>
        <dbReference type="SAM" id="Phobius"/>
    </source>
</evidence>
<evidence type="ECO:0000313" key="4">
    <source>
        <dbReference type="EMBL" id="AYM74649.1"/>
    </source>
</evidence>
<organism evidence="4 5">
    <name type="scientific">Janthinobacterium agaricidamnosum</name>
    <dbReference type="NCBI Taxonomy" id="55508"/>
    <lineage>
        <taxon>Bacteria</taxon>
        <taxon>Pseudomonadati</taxon>
        <taxon>Pseudomonadota</taxon>
        <taxon>Betaproteobacteria</taxon>
        <taxon>Burkholderiales</taxon>
        <taxon>Oxalobacteraceae</taxon>
        <taxon>Janthinobacterium</taxon>
    </lineage>
</organism>
<keyword evidence="2" id="KW-0472">Membrane</keyword>
<feature type="domain" description="SPOR" evidence="3">
    <location>
        <begin position="158"/>
        <end position="237"/>
    </location>
</feature>
<accession>A0A3G2E5D4</accession>
<dbReference type="EMBL" id="CP033019">
    <property type="protein sequence ID" value="AYM74649.1"/>
    <property type="molecule type" value="Genomic_DNA"/>
</dbReference>
<feature type="region of interest" description="Disordered" evidence="1">
    <location>
        <begin position="45"/>
        <end position="153"/>
    </location>
</feature>